<evidence type="ECO:0000313" key="3">
    <source>
        <dbReference type="Proteomes" id="UP001190700"/>
    </source>
</evidence>
<sequence>MGTIERKDDLRWTCAGIENSKKCKRDRFSFCSSVICFTIQCTTRPNDEREQSRTNEREPSASRQRPGDQGETLTPGDQGESPHARRLSAKHNE</sequence>
<comment type="caution">
    <text evidence="2">The sequence shown here is derived from an EMBL/GenBank/DDBJ whole genome shotgun (WGS) entry which is preliminary data.</text>
</comment>
<organism evidence="2 3">
    <name type="scientific">Cymbomonas tetramitiformis</name>
    <dbReference type="NCBI Taxonomy" id="36881"/>
    <lineage>
        <taxon>Eukaryota</taxon>
        <taxon>Viridiplantae</taxon>
        <taxon>Chlorophyta</taxon>
        <taxon>Pyramimonadophyceae</taxon>
        <taxon>Pyramimonadales</taxon>
        <taxon>Pyramimonadaceae</taxon>
        <taxon>Cymbomonas</taxon>
    </lineage>
</organism>
<dbReference type="AlphaFoldDB" id="A0AAE0G0K1"/>
<proteinExistence type="predicted"/>
<feature type="compositionally biased region" description="Basic residues" evidence="1">
    <location>
        <begin position="84"/>
        <end position="93"/>
    </location>
</feature>
<gene>
    <name evidence="2" type="ORF">CYMTET_22103</name>
</gene>
<accession>A0AAE0G0K1</accession>
<dbReference type="Proteomes" id="UP001190700">
    <property type="component" value="Unassembled WGS sequence"/>
</dbReference>
<name>A0AAE0G0K1_9CHLO</name>
<evidence type="ECO:0000313" key="2">
    <source>
        <dbReference type="EMBL" id="KAK3269452.1"/>
    </source>
</evidence>
<feature type="compositionally biased region" description="Basic and acidic residues" evidence="1">
    <location>
        <begin position="45"/>
        <end position="68"/>
    </location>
</feature>
<keyword evidence="3" id="KW-1185">Reference proteome</keyword>
<dbReference type="EMBL" id="LGRX02010941">
    <property type="protein sequence ID" value="KAK3269452.1"/>
    <property type="molecule type" value="Genomic_DNA"/>
</dbReference>
<reference evidence="2 3" key="1">
    <citation type="journal article" date="2015" name="Genome Biol. Evol.">
        <title>Comparative Genomics of a Bacterivorous Green Alga Reveals Evolutionary Causalities and Consequences of Phago-Mixotrophic Mode of Nutrition.</title>
        <authorList>
            <person name="Burns J.A."/>
            <person name="Paasch A."/>
            <person name="Narechania A."/>
            <person name="Kim E."/>
        </authorList>
    </citation>
    <scope>NUCLEOTIDE SEQUENCE [LARGE SCALE GENOMIC DNA]</scope>
    <source>
        <strain evidence="2 3">PLY_AMNH</strain>
    </source>
</reference>
<protein>
    <submittedName>
        <fullName evidence="2">Uncharacterized protein</fullName>
    </submittedName>
</protein>
<evidence type="ECO:0000256" key="1">
    <source>
        <dbReference type="SAM" id="MobiDB-lite"/>
    </source>
</evidence>
<feature type="region of interest" description="Disordered" evidence="1">
    <location>
        <begin position="44"/>
        <end position="93"/>
    </location>
</feature>